<evidence type="ECO:0000313" key="6">
    <source>
        <dbReference type="Proteomes" id="UP001500063"/>
    </source>
</evidence>
<dbReference type="RefSeq" id="WP_344123516.1">
    <property type="nucleotide sequence ID" value="NZ_BAAABW010000038.1"/>
</dbReference>
<evidence type="ECO:0000256" key="1">
    <source>
        <dbReference type="ARBA" id="ARBA00022603"/>
    </source>
</evidence>
<organism evidence="5 6">
    <name type="scientific">Streptomyces blastmyceticus</name>
    <dbReference type="NCBI Taxonomy" id="68180"/>
    <lineage>
        <taxon>Bacteria</taxon>
        <taxon>Bacillati</taxon>
        <taxon>Actinomycetota</taxon>
        <taxon>Actinomycetes</taxon>
        <taxon>Kitasatosporales</taxon>
        <taxon>Streptomycetaceae</taxon>
        <taxon>Streptomyces</taxon>
    </lineage>
</organism>
<dbReference type="Pfam" id="PF13649">
    <property type="entry name" value="Methyltransf_25"/>
    <property type="match status" value="1"/>
</dbReference>
<feature type="compositionally biased region" description="Basic and acidic residues" evidence="3">
    <location>
        <begin position="7"/>
        <end position="34"/>
    </location>
</feature>
<dbReference type="Gene3D" id="3.40.50.150">
    <property type="entry name" value="Vaccinia Virus protein VP39"/>
    <property type="match status" value="1"/>
</dbReference>
<gene>
    <name evidence="5" type="ORF">GCM10010319_64440</name>
</gene>
<dbReference type="InterPro" id="IPR029063">
    <property type="entry name" value="SAM-dependent_MTases_sf"/>
</dbReference>
<accession>A0ABN0XZ88</accession>
<dbReference type="PANTHER" id="PTHR44942:SF4">
    <property type="entry name" value="METHYLTRANSFERASE TYPE 11 DOMAIN-CONTAINING PROTEIN"/>
    <property type="match status" value="1"/>
</dbReference>
<dbReference type="InterPro" id="IPR051052">
    <property type="entry name" value="Diverse_substrate_MTase"/>
</dbReference>
<name>A0ABN0XZ88_9ACTN</name>
<evidence type="ECO:0000256" key="2">
    <source>
        <dbReference type="ARBA" id="ARBA00022679"/>
    </source>
</evidence>
<evidence type="ECO:0000256" key="3">
    <source>
        <dbReference type="SAM" id="MobiDB-lite"/>
    </source>
</evidence>
<dbReference type="EMBL" id="BAAABW010000038">
    <property type="protein sequence ID" value="GAA0376984.1"/>
    <property type="molecule type" value="Genomic_DNA"/>
</dbReference>
<dbReference type="GO" id="GO:0032259">
    <property type="term" value="P:methylation"/>
    <property type="evidence" value="ECO:0007669"/>
    <property type="project" value="UniProtKB-KW"/>
</dbReference>
<dbReference type="CDD" id="cd02440">
    <property type="entry name" value="AdoMet_MTases"/>
    <property type="match status" value="1"/>
</dbReference>
<dbReference type="Proteomes" id="UP001500063">
    <property type="component" value="Unassembled WGS sequence"/>
</dbReference>
<comment type="caution">
    <text evidence="5">The sequence shown here is derived from an EMBL/GenBank/DDBJ whole genome shotgun (WGS) entry which is preliminary data.</text>
</comment>
<dbReference type="SUPFAM" id="SSF53335">
    <property type="entry name" value="S-adenosyl-L-methionine-dependent methyltransferases"/>
    <property type="match status" value="1"/>
</dbReference>
<dbReference type="GO" id="GO:0008168">
    <property type="term" value="F:methyltransferase activity"/>
    <property type="evidence" value="ECO:0007669"/>
    <property type="project" value="UniProtKB-KW"/>
</dbReference>
<keyword evidence="6" id="KW-1185">Reference proteome</keyword>
<keyword evidence="2" id="KW-0808">Transferase</keyword>
<dbReference type="PANTHER" id="PTHR44942">
    <property type="entry name" value="METHYLTRANSF_11 DOMAIN-CONTAINING PROTEIN"/>
    <property type="match status" value="1"/>
</dbReference>
<feature type="region of interest" description="Disordered" evidence="3">
    <location>
        <begin position="1"/>
        <end position="34"/>
    </location>
</feature>
<feature type="domain" description="Methyltransferase" evidence="4">
    <location>
        <begin position="57"/>
        <end position="142"/>
    </location>
</feature>
<sequence>MPTVPPEQERPSEREPHQHREVAESFGTDAERYDRSRPRYPQALVDRIVAACPGLDVLDVGCGTGIAARQFAAAGCKVLGVDVDARMAALARQRGLEVEVAAFESWDPAGRKFDAVVSGQAWHWVDPDAGAAKAARALRPGGRLAMFWNAAQLPPELLESFAEVYRRVIPDSLAARQWAVPVLDAYATQCDRTADGIRETGAFGDPEQWRFDWEQPYTRDELLDQLPTTGGHTRLPAAELREVLAGVGAAIDAVGGGFMMRYATVVVAATRGDAA</sequence>
<dbReference type="InterPro" id="IPR041698">
    <property type="entry name" value="Methyltransf_25"/>
</dbReference>
<evidence type="ECO:0000259" key="4">
    <source>
        <dbReference type="Pfam" id="PF13649"/>
    </source>
</evidence>
<keyword evidence="1 5" id="KW-0489">Methyltransferase</keyword>
<evidence type="ECO:0000313" key="5">
    <source>
        <dbReference type="EMBL" id="GAA0376984.1"/>
    </source>
</evidence>
<reference evidence="5 6" key="1">
    <citation type="journal article" date="2019" name="Int. J. Syst. Evol. Microbiol.">
        <title>The Global Catalogue of Microorganisms (GCM) 10K type strain sequencing project: providing services to taxonomists for standard genome sequencing and annotation.</title>
        <authorList>
            <consortium name="The Broad Institute Genomics Platform"/>
            <consortium name="The Broad Institute Genome Sequencing Center for Infectious Disease"/>
            <person name="Wu L."/>
            <person name="Ma J."/>
        </authorList>
    </citation>
    <scope>NUCLEOTIDE SEQUENCE [LARGE SCALE GENOMIC DNA]</scope>
    <source>
        <strain evidence="5 6">JCM 4565</strain>
    </source>
</reference>
<proteinExistence type="predicted"/>
<protein>
    <submittedName>
        <fullName evidence="5">Class I SAM-dependent methyltransferase</fullName>
    </submittedName>
</protein>